<evidence type="ECO:0008006" key="4">
    <source>
        <dbReference type="Google" id="ProtNLM"/>
    </source>
</evidence>
<dbReference type="EMBL" id="FSFA01000003">
    <property type="protein sequence ID" value="SHX43077.1"/>
    <property type="molecule type" value="Genomic_DNA"/>
</dbReference>
<accession>A0A9Q7SEH6</accession>
<dbReference type="Proteomes" id="UP000185183">
    <property type="component" value="Unassembled WGS sequence"/>
</dbReference>
<reference evidence="2 3" key="1">
    <citation type="submission" date="2016-11" db="EMBL/GenBank/DDBJ databases">
        <authorList>
            <consortium name="Pathogen Informatics"/>
        </authorList>
    </citation>
    <scope>NUCLEOTIDE SEQUENCE [LARGE SCALE GENOMIC DNA]</scope>
    <source>
        <strain evidence="2 3">968</strain>
    </source>
</reference>
<dbReference type="AlphaFoldDB" id="A0A9Q7SEH6"/>
<protein>
    <recommendedName>
        <fullName evidence="4">P27 family phage terminase small subunit</fullName>
    </recommendedName>
</protein>
<sequence length="134" mass="14572">MTTTTKFPAAPRELGKGGRKLWNSIKLQGYILRPDEVRVLEDACREADLIDDIQSAWTTAKDRAEFMVKGSMGQQVINPLVAELRQHRATLAGLLAKLKLPDTQAGSAGAESTRGDQQRAAANARWALTPEATA</sequence>
<comment type="caution">
    <text evidence="2">The sequence shown here is derived from an EMBL/GenBank/DDBJ whole genome shotgun (WGS) entry which is preliminary data.</text>
</comment>
<proteinExistence type="predicted"/>
<organism evidence="2 3">
    <name type="scientific">Mycobacteroides abscessus subsp. bolletii</name>
    <dbReference type="NCBI Taxonomy" id="319705"/>
    <lineage>
        <taxon>Bacteria</taxon>
        <taxon>Bacillati</taxon>
        <taxon>Actinomycetota</taxon>
        <taxon>Actinomycetes</taxon>
        <taxon>Mycobacteriales</taxon>
        <taxon>Mycobacteriaceae</taxon>
        <taxon>Mycobacteroides</taxon>
        <taxon>Mycobacteroides abscessus</taxon>
    </lineage>
</organism>
<evidence type="ECO:0000313" key="3">
    <source>
        <dbReference type="Proteomes" id="UP000185183"/>
    </source>
</evidence>
<evidence type="ECO:0000313" key="2">
    <source>
        <dbReference type="EMBL" id="SHX43077.1"/>
    </source>
</evidence>
<evidence type="ECO:0000256" key="1">
    <source>
        <dbReference type="SAM" id="MobiDB-lite"/>
    </source>
</evidence>
<name>A0A9Q7SEH6_9MYCO</name>
<gene>
    <name evidence="2" type="ORF">SAMEA2275694_02631</name>
</gene>
<dbReference type="RefSeq" id="WP_074357505.1">
    <property type="nucleotide sequence ID" value="NZ_FSCP01000001.1"/>
</dbReference>
<feature type="region of interest" description="Disordered" evidence="1">
    <location>
        <begin position="105"/>
        <end position="134"/>
    </location>
</feature>